<keyword evidence="2" id="KW-1185">Reference proteome</keyword>
<name>A0ABU6XT05_9FABA</name>
<proteinExistence type="predicted"/>
<sequence length="87" mass="9553">VSVGAKILNLNSGCSKHMMGDEKSLTIYRPTDGGNIIYGENSKGKVIDIENVDSIDSLTLDSEEKEKIKDFTKETKDDQVEVIESST</sequence>
<reference evidence="1 2" key="1">
    <citation type="journal article" date="2023" name="Plants (Basel)">
        <title>Bridging the Gap: Combining Genomics and Transcriptomics Approaches to Understand Stylosanthes scabra, an Orphan Legume from the Brazilian Caatinga.</title>
        <authorList>
            <person name="Ferreira-Neto J.R.C."/>
            <person name="da Silva M.D."/>
            <person name="Binneck E."/>
            <person name="de Melo N.F."/>
            <person name="da Silva R.H."/>
            <person name="de Melo A.L.T.M."/>
            <person name="Pandolfi V."/>
            <person name="Bustamante F.O."/>
            <person name="Brasileiro-Vidal A.C."/>
            <person name="Benko-Iseppon A.M."/>
        </authorList>
    </citation>
    <scope>NUCLEOTIDE SEQUENCE [LARGE SCALE GENOMIC DNA]</scope>
    <source>
        <tissue evidence="1">Leaves</tissue>
    </source>
</reference>
<comment type="caution">
    <text evidence="1">The sequence shown here is derived from an EMBL/GenBank/DDBJ whole genome shotgun (WGS) entry which is preliminary data.</text>
</comment>
<dbReference type="EMBL" id="JASCZI010212978">
    <property type="protein sequence ID" value="MED6200646.1"/>
    <property type="molecule type" value="Genomic_DNA"/>
</dbReference>
<evidence type="ECO:0000313" key="2">
    <source>
        <dbReference type="Proteomes" id="UP001341840"/>
    </source>
</evidence>
<evidence type="ECO:0000313" key="1">
    <source>
        <dbReference type="EMBL" id="MED6200646.1"/>
    </source>
</evidence>
<organism evidence="1 2">
    <name type="scientific">Stylosanthes scabra</name>
    <dbReference type="NCBI Taxonomy" id="79078"/>
    <lineage>
        <taxon>Eukaryota</taxon>
        <taxon>Viridiplantae</taxon>
        <taxon>Streptophyta</taxon>
        <taxon>Embryophyta</taxon>
        <taxon>Tracheophyta</taxon>
        <taxon>Spermatophyta</taxon>
        <taxon>Magnoliopsida</taxon>
        <taxon>eudicotyledons</taxon>
        <taxon>Gunneridae</taxon>
        <taxon>Pentapetalae</taxon>
        <taxon>rosids</taxon>
        <taxon>fabids</taxon>
        <taxon>Fabales</taxon>
        <taxon>Fabaceae</taxon>
        <taxon>Papilionoideae</taxon>
        <taxon>50 kb inversion clade</taxon>
        <taxon>dalbergioids sensu lato</taxon>
        <taxon>Dalbergieae</taxon>
        <taxon>Pterocarpus clade</taxon>
        <taxon>Stylosanthes</taxon>
    </lineage>
</organism>
<protein>
    <submittedName>
        <fullName evidence="1">Uncharacterized protein</fullName>
    </submittedName>
</protein>
<dbReference type="Proteomes" id="UP001341840">
    <property type="component" value="Unassembled WGS sequence"/>
</dbReference>
<accession>A0ABU6XT05</accession>
<feature type="non-terminal residue" evidence="1">
    <location>
        <position position="1"/>
    </location>
</feature>
<gene>
    <name evidence="1" type="ORF">PIB30_087269</name>
</gene>